<dbReference type="EMBL" id="BBLT01000004">
    <property type="protein sequence ID" value="GAL85146.1"/>
    <property type="molecule type" value="Genomic_DNA"/>
</dbReference>
<dbReference type="Proteomes" id="UP000030185">
    <property type="component" value="Unassembled WGS sequence"/>
</dbReference>
<dbReference type="RefSeq" id="WP_045463252.1">
    <property type="nucleotide sequence ID" value="NZ_BBLT01000004.1"/>
</dbReference>
<evidence type="ECO:0000313" key="3">
    <source>
        <dbReference type="Proteomes" id="UP000030185"/>
    </source>
</evidence>
<gene>
    <name evidence="2" type="ORF">MYP_2375</name>
</gene>
<comment type="caution">
    <text evidence="2">The sequence shown here is derived from an EMBL/GenBank/DDBJ whole genome shotgun (WGS) entry which is preliminary data.</text>
</comment>
<protein>
    <submittedName>
        <fullName evidence="2">Uncharacterized protein</fullName>
    </submittedName>
</protein>
<dbReference type="AlphaFoldDB" id="A0A098LDS5"/>
<keyword evidence="1" id="KW-0472">Membrane</keyword>
<proteinExistence type="predicted"/>
<dbReference type="OrthoDB" id="7432683at2"/>
<accession>A0A098LDS5</accession>
<evidence type="ECO:0000313" key="2">
    <source>
        <dbReference type="EMBL" id="GAL85146.1"/>
    </source>
</evidence>
<keyword evidence="1" id="KW-1133">Transmembrane helix</keyword>
<sequence>MSESIKIEKPCHEDWNKMKPKGQGKHCELCNKAVIDFTNAKEDEIINYLKQNSGQRVCGHFKSDQLTKKHSYTDRLLNSLLVFIEKRFSVRILTSSFSFIVGVLLVMIGCQNRTTGEVELQKIDIKDSSGNMGSIGISGGKVKKSLFCTKLCKVKIII</sequence>
<keyword evidence="1" id="KW-0812">Transmembrane</keyword>
<name>A0A098LDS5_9BACT</name>
<keyword evidence="3" id="KW-1185">Reference proteome</keyword>
<dbReference type="STRING" id="153721.MYP_2375"/>
<dbReference type="eggNOG" id="COG1629">
    <property type="taxonomic scope" value="Bacteria"/>
</dbReference>
<organism evidence="2 3">
    <name type="scientific">Sporocytophaga myxococcoides</name>
    <dbReference type="NCBI Taxonomy" id="153721"/>
    <lineage>
        <taxon>Bacteria</taxon>
        <taxon>Pseudomonadati</taxon>
        <taxon>Bacteroidota</taxon>
        <taxon>Cytophagia</taxon>
        <taxon>Cytophagales</taxon>
        <taxon>Cytophagaceae</taxon>
        <taxon>Sporocytophaga</taxon>
    </lineage>
</organism>
<evidence type="ECO:0000256" key="1">
    <source>
        <dbReference type="SAM" id="Phobius"/>
    </source>
</evidence>
<reference evidence="2 3" key="1">
    <citation type="submission" date="2014-09" db="EMBL/GenBank/DDBJ databases">
        <title>Sporocytophaga myxococcoides PG-01 genome sequencing.</title>
        <authorList>
            <person name="Liu L."/>
            <person name="Gao P.J."/>
            <person name="Chen G.J."/>
            <person name="Wang L.S."/>
        </authorList>
    </citation>
    <scope>NUCLEOTIDE SEQUENCE [LARGE SCALE GENOMIC DNA]</scope>
    <source>
        <strain evidence="2 3">PG-01</strain>
    </source>
</reference>
<feature type="transmembrane region" description="Helical" evidence="1">
    <location>
        <begin position="88"/>
        <end position="108"/>
    </location>
</feature>